<evidence type="ECO:0000256" key="1">
    <source>
        <dbReference type="SAM" id="SignalP"/>
    </source>
</evidence>
<dbReference type="AlphaFoldDB" id="A0A849VUP6"/>
<accession>A0A849VUP6</accession>
<proteinExistence type="predicted"/>
<organism evidence="2 3">
    <name type="scientific">Phyllobacterium pellucidum</name>
    <dbReference type="NCBI Taxonomy" id="2740464"/>
    <lineage>
        <taxon>Bacteria</taxon>
        <taxon>Pseudomonadati</taxon>
        <taxon>Pseudomonadota</taxon>
        <taxon>Alphaproteobacteria</taxon>
        <taxon>Hyphomicrobiales</taxon>
        <taxon>Phyllobacteriaceae</taxon>
        <taxon>Phyllobacterium</taxon>
    </lineage>
</organism>
<evidence type="ECO:0000313" key="3">
    <source>
        <dbReference type="Proteomes" id="UP000550508"/>
    </source>
</evidence>
<keyword evidence="1" id="KW-0732">Signal</keyword>
<comment type="caution">
    <text evidence="2">The sequence shown here is derived from an EMBL/GenBank/DDBJ whole genome shotgun (WGS) entry which is preliminary data.</text>
</comment>
<dbReference type="EMBL" id="JABUMX010000005">
    <property type="protein sequence ID" value="NTS33416.1"/>
    <property type="molecule type" value="Genomic_DNA"/>
</dbReference>
<evidence type="ECO:0000313" key="2">
    <source>
        <dbReference type="EMBL" id="NTS33416.1"/>
    </source>
</evidence>
<name>A0A849VUP6_9HYPH</name>
<feature type="chain" id="PRO_5032676038" evidence="1">
    <location>
        <begin position="26"/>
        <end position="131"/>
    </location>
</feature>
<keyword evidence="3" id="KW-1185">Reference proteome</keyword>
<sequence>MVVRLKRSVLPSALIVLALVHPTKAQSLSGADIRELISGQRVYLSTPFGVELPLIYQSNGTVIGNISGISIARMFAPREAGKWWIQGNVLCQKWPTWYDGKQFCFAVRKIAINRIAWLRDDGTAGTARIGG</sequence>
<reference evidence="2 3" key="1">
    <citation type="submission" date="2020-05" db="EMBL/GenBank/DDBJ databases">
        <authorList>
            <person name="Kim M.K."/>
        </authorList>
    </citation>
    <scope>NUCLEOTIDE SEQUENCE [LARGE SCALE GENOMIC DNA]</scope>
    <source>
        <strain evidence="2 3">BT25</strain>
    </source>
</reference>
<gene>
    <name evidence="2" type="ORF">HQ945_19350</name>
</gene>
<protein>
    <submittedName>
        <fullName evidence="2">Uncharacterized protein</fullName>
    </submittedName>
</protein>
<dbReference type="Proteomes" id="UP000550508">
    <property type="component" value="Unassembled WGS sequence"/>
</dbReference>
<feature type="signal peptide" evidence="1">
    <location>
        <begin position="1"/>
        <end position="25"/>
    </location>
</feature>